<dbReference type="AlphaFoldDB" id="A0AAN7GB36"/>
<evidence type="ECO:0000256" key="12">
    <source>
        <dbReference type="ARBA" id="ARBA00023016"/>
    </source>
</evidence>
<keyword evidence="11 17" id="KW-1133">Transmembrane helix</keyword>
<keyword evidence="10" id="KW-0106">Calcium</keyword>
<evidence type="ECO:0000256" key="13">
    <source>
        <dbReference type="ARBA" id="ARBA00023053"/>
    </source>
</evidence>
<keyword evidence="21" id="KW-1185">Reference proteome</keyword>
<dbReference type="FunFam" id="1.20.1420.30:FF:000019">
    <property type="entry name" value="Sodium/calcium exchanger NCL2"/>
    <property type="match status" value="1"/>
</dbReference>
<dbReference type="SUPFAM" id="SSF47473">
    <property type="entry name" value="EF-hand"/>
    <property type="match status" value="1"/>
</dbReference>
<dbReference type="GO" id="GO:0006874">
    <property type="term" value="P:intracellular calcium ion homeostasis"/>
    <property type="evidence" value="ECO:0007669"/>
    <property type="project" value="TreeGrafter"/>
</dbReference>
<dbReference type="GO" id="GO:0006814">
    <property type="term" value="P:sodium ion transport"/>
    <property type="evidence" value="ECO:0007669"/>
    <property type="project" value="UniProtKB-KW"/>
</dbReference>
<gene>
    <name evidence="20" type="ORF">SAY87_025319</name>
</gene>
<evidence type="ECO:0000256" key="2">
    <source>
        <dbReference type="ARBA" id="ARBA00008170"/>
    </source>
</evidence>
<name>A0AAN7GB36_9MYRT</name>
<feature type="signal peptide" evidence="18">
    <location>
        <begin position="1"/>
        <end position="24"/>
    </location>
</feature>
<dbReference type="SMART" id="SM00054">
    <property type="entry name" value="EFh"/>
    <property type="match status" value="2"/>
</dbReference>
<feature type="transmembrane region" description="Helical" evidence="17">
    <location>
        <begin position="426"/>
        <end position="445"/>
    </location>
</feature>
<dbReference type="Pfam" id="PF13499">
    <property type="entry name" value="EF-hand_7"/>
    <property type="match status" value="1"/>
</dbReference>
<dbReference type="InterPro" id="IPR002048">
    <property type="entry name" value="EF_hand_dom"/>
</dbReference>
<keyword evidence="7 17" id="KW-0812">Transmembrane</keyword>
<evidence type="ECO:0000256" key="18">
    <source>
        <dbReference type="SAM" id="SignalP"/>
    </source>
</evidence>
<evidence type="ECO:0000256" key="15">
    <source>
        <dbReference type="ARBA" id="ARBA00023136"/>
    </source>
</evidence>
<comment type="subcellular location">
    <subcellularLocation>
        <location evidence="1">Cell membrane</location>
        <topology evidence="1">Multi-pass membrane protein</topology>
    </subcellularLocation>
</comment>
<keyword evidence="3" id="KW-0813">Transport</keyword>
<dbReference type="CDD" id="cd00051">
    <property type="entry name" value="EFh"/>
    <property type="match status" value="1"/>
</dbReference>
<feature type="domain" description="EF-hand" evidence="19">
    <location>
        <begin position="295"/>
        <end position="330"/>
    </location>
</feature>
<evidence type="ECO:0000256" key="11">
    <source>
        <dbReference type="ARBA" id="ARBA00022989"/>
    </source>
</evidence>
<evidence type="ECO:0000256" key="17">
    <source>
        <dbReference type="SAM" id="Phobius"/>
    </source>
</evidence>
<keyword evidence="14" id="KW-0406">Ion transport</keyword>
<comment type="caution">
    <text evidence="20">The sequence shown here is derived from an EMBL/GenBank/DDBJ whole genome shotgun (WGS) entry which is preliminary data.</text>
</comment>
<evidence type="ECO:0000256" key="16">
    <source>
        <dbReference type="ARBA" id="ARBA00023201"/>
    </source>
</evidence>
<reference evidence="20 21" key="1">
    <citation type="journal article" date="2023" name="Hortic Res">
        <title>Pangenome of water caltrop reveals structural variations and asymmetric subgenome divergence after allopolyploidization.</title>
        <authorList>
            <person name="Zhang X."/>
            <person name="Chen Y."/>
            <person name="Wang L."/>
            <person name="Yuan Y."/>
            <person name="Fang M."/>
            <person name="Shi L."/>
            <person name="Lu R."/>
            <person name="Comes H.P."/>
            <person name="Ma Y."/>
            <person name="Chen Y."/>
            <person name="Huang G."/>
            <person name="Zhou Y."/>
            <person name="Zheng Z."/>
            <person name="Qiu Y."/>
        </authorList>
    </citation>
    <scope>NUCLEOTIDE SEQUENCE [LARGE SCALE GENOMIC DNA]</scope>
    <source>
        <tissue evidence="20">Roots</tissue>
    </source>
</reference>
<evidence type="ECO:0000256" key="4">
    <source>
        <dbReference type="ARBA" id="ARBA00022449"/>
    </source>
</evidence>
<dbReference type="InterPro" id="IPR044880">
    <property type="entry name" value="NCX_ion-bd_dom_sf"/>
</dbReference>
<proteinExistence type="inferred from homology"/>
<evidence type="ECO:0000256" key="14">
    <source>
        <dbReference type="ARBA" id="ARBA00023065"/>
    </source>
</evidence>
<evidence type="ECO:0000256" key="10">
    <source>
        <dbReference type="ARBA" id="ARBA00022837"/>
    </source>
</evidence>
<evidence type="ECO:0000256" key="1">
    <source>
        <dbReference type="ARBA" id="ARBA00004651"/>
    </source>
</evidence>
<feature type="transmembrane region" description="Helical" evidence="17">
    <location>
        <begin position="493"/>
        <end position="519"/>
    </location>
</feature>
<dbReference type="GO" id="GO:0015369">
    <property type="term" value="F:calcium:proton antiporter activity"/>
    <property type="evidence" value="ECO:0007669"/>
    <property type="project" value="UniProtKB-ARBA"/>
</dbReference>
<keyword evidence="16" id="KW-0739">Sodium transport</keyword>
<accession>A0AAN7GB36</accession>
<sequence>MARQVAPLLLPVCLVLLLAGDVLSRPIILTNSSSSLVYDGLTDVRHPSSGFILSGLFSSESCDETYGFLPCTSTVLGNVFLILVYSYLMFLSAKLLSDGSEILLEVLGPGIIGGLFLPILSSLPDAAIILASGLSGSKEDAQNQLSVGIGLLAGSTVMLLTVLWGTCVMVGKCDIEESVAVDEKNTRGFSLTGSGVSTDKWTSYAAMIMVISVTPFLIAQFPEILSKESQSRVAILASLIVALCLLVSYGFYQVFQPQIQRRKIAYAMHKQLMSGILRQIKSRAVGKLIDDEGKPNQEVILSLFQMLDKDSDGFLSPDEIRGLVVGIQLDEMDMDVDDAVSRVLNDFDLSKDSSIDKNEFIRGITKWLHKAMRSAGRSSRNEGSQISRLLNSFQRRTHQELGLLVDQEGGAVTYDSGNIKMHIMKAVLMLLGGTVIAGVFADPLVDAVDNFSNATSIPSFFVSFVILPFASSSEVVSTLIFTSRKKMRTTSLAFSEIYGSVTMGNALSLSVFLGLVYFRDLSWDFFSEVLIILVVCVVMGIIASLKTTYPLWIALLACALYPLSLVLVYVLDYVLDLS</sequence>
<evidence type="ECO:0000256" key="8">
    <source>
        <dbReference type="ARBA" id="ARBA00022723"/>
    </source>
</evidence>
<dbReference type="Gene3D" id="1.20.1420.30">
    <property type="entry name" value="NCX, central ion-binding region"/>
    <property type="match status" value="1"/>
</dbReference>
<feature type="transmembrane region" description="Helical" evidence="17">
    <location>
        <begin position="525"/>
        <end position="545"/>
    </location>
</feature>
<dbReference type="GO" id="GO:0005774">
    <property type="term" value="C:vacuolar membrane"/>
    <property type="evidence" value="ECO:0007669"/>
    <property type="project" value="UniProtKB-ARBA"/>
</dbReference>
<protein>
    <recommendedName>
        <fullName evidence="19">EF-hand domain-containing protein</fullName>
    </recommendedName>
</protein>
<dbReference type="PANTHER" id="PTHR31503:SF45">
    <property type="entry name" value="SODIUM_CALCIUM EXCHANGER NCL-LIKE"/>
    <property type="match status" value="1"/>
</dbReference>
<feature type="transmembrane region" description="Helical" evidence="17">
    <location>
        <begin position="143"/>
        <end position="164"/>
    </location>
</feature>
<keyword evidence="8" id="KW-0479">Metal-binding</keyword>
<dbReference type="PANTHER" id="PTHR31503">
    <property type="entry name" value="VACUOLAR CALCIUM ION TRANSPORTER"/>
    <property type="match status" value="1"/>
</dbReference>
<dbReference type="EMBL" id="JAXIOK010000024">
    <property type="protein sequence ID" value="KAK4741731.1"/>
    <property type="molecule type" value="Genomic_DNA"/>
</dbReference>
<keyword evidence="18" id="KW-0732">Signal</keyword>
<feature type="transmembrane region" description="Helical" evidence="17">
    <location>
        <begin position="201"/>
        <end position="221"/>
    </location>
</feature>
<keyword evidence="6" id="KW-0109">Calcium transport</keyword>
<feature type="domain" description="EF-hand" evidence="19">
    <location>
        <begin position="335"/>
        <end position="370"/>
    </location>
</feature>
<dbReference type="Pfam" id="PF01699">
    <property type="entry name" value="Na_Ca_ex"/>
    <property type="match status" value="2"/>
</dbReference>
<evidence type="ECO:0000256" key="6">
    <source>
        <dbReference type="ARBA" id="ARBA00022568"/>
    </source>
</evidence>
<evidence type="ECO:0000313" key="20">
    <source>
        <dbReference type="EMBL" id="KAK4741731.1"/>
    </source>
</evidence>
<evidence type="ECO:0000256" key="7">
    <source>
        <dbReference type="ARBA" id="ARBA00022692"/>
    </source>
</evidence>
<dbReference type="PROSITE" id="PS50222">
    <property type="entry name" value="EF_HAND_2"/>
    <property type="match status" value="2"/>
</dbReference>
<keyword evidence="15 17" id="KW-0472">Membrane</keyword>
<feature type="transmembrane region" description="Helical" evidence="17">
    <location>
        <begin position="233"/>
        <end position="252"/>
    </location>
</feature>
<feature type="chain" id="PRO_5042993649" description="EF-hand domain-containing protein" evidence="18">
    <location>
        <begin position="25"/>
        <end position="578"/>
    </location>
</feature>
<feature type="transmembrane region" description="Helical" evidence="17">
    <location>
        <begin position="552"/>
        <end position="571"/>
    </location>
</feature>
<organism evidence="20 21">
    <name type="scientific">Trapa incisa</name>
    <dbReference type="NCBI Taxonomy" id="236973"/>
    <lineage>
        <taxon>Eukaryota</taxon>
        <taxon>Viridiplantae</taxon>
        <taxon>Streptophyta</taxon>
        <taxon>Embryophyta</taxon>
        <taxon>Tracheophyta</taxon>
        <taxon>Spermatophyta</taxon>
        <taxon>Magnoliopsida</taxon>
        <taxon>eudicotyledons</taxon>
        <taxon>Gunneridae</taxon>
        <taxon>Pentapetalae</taxon>
        <taxon>rosids</taxon>
        <taxon>malvids</taxon>
        <taxon>Myrtales</taxon>
        <taxon>Lythraceae</taxon>
        <taxon>Trapa</taxon>
    </lineage>
</organism>
<dbReference type="PROSITE" id="PS00018">
    <property type="entry name" value="EF_HAND_1"/>
    <property type="match status" value="1"/>
</dbReference>
<evidence type="ECO:0000256" key="3">
    <source>
        <dbReference type="ARBA" id="ARBA00022448"/>
    </source>
</evidence>
<feature type="transmembrane region" description="Helical" evidence="17">
    <location>
        <begin position="66"/>
        <end position="90"/>
    </location>
</feature>
<feature type="transmembrane region" description="Helical" evidence="17">
    <location>
        <begin position="102"/>
        <end position="123"/>
    </location>
</feature>
<keyword evidence="9" id="KW-0677">Repeat</keyword>
<evidence type="ECO:0000256" key="5">
    <source>
        <dbReference type="ARBA" id="ARBA00022475"/>
    </source>
</evidence>
<evidence type="ECO:0000259" key="19">
    <source>
        <dbReference type="PROSITE" id="PS50222"/>
    </source>
</evidence>
<dbReference type="Gene3D" id="1.10.238.10">
    <property type="entry name" value="EF-hand"/>
    <property type="match status" value="1"/>
</dbReference>
<keyword evidence="4" id="KW-0050">Antiport</keyword>
<comment type="similarity">
    <text evidence="2">Belongs to the Ca(2+):cation antiporter (CaCA) (TC 2.A.19) family.</text>
</comment>
<feature type="transmembrane region" description="Helical" evidence="17">
    <location>
        <begin position="457"/>
        <end position="481"/>
    </location>
</feature>
<dbReference type="InterPro" id="IPR004837">
    <property type="entry name" value="NaCa_Exmemb"/>
</dbReference>
<dbReference type="GO" id="GO:0005886">
    <property type="term" value="C:plasma membrane"/>
    <property type="evidence" value="ECO:0007669"/>
    <property type="project" value="UniProtKB-SubCell"/>
</dbReference>
<dbReference type="GO" id="GO:0005509">
    <property type="term" value="F:calcium ion binding"/>
    <property type="evidence" value="ECO:0007669"/>
    <property type="project" value="InterPro"/>
</dbReference>
<evidence type="ECO:0000256" key="9">
    <source>
        <dbReference type="ARBA" id="ARBA00022737"/>
    </source>
</evidence>
<dbReference type="InterPro" id="IPR011992">
    <property type="entry name" value="EF-hand-dom_pair"/>
</dbReference>
<evidence type="ECO:0000313" key="21">
    <source>
        <dbReference type="Proteomes" id="UP001345219"/>
    </source>
</evidence>
<keyword evidence="13" id="KW-0915">Sodium</keyword>
<keyword evidence="5" id="KW-1003">Cell membrane</keyword>
<dbReference type="InterPro" id="IPR004713">
    <property type="entry name" value="CaH_exchang"/>
</dbReference>
<keyword evidence="12" id="KW-0346">Stress response</keyword>
<dbReference type="InterPro" id="IPR018247">
    <property type="entry name" value="EF_Hand_1_Ca_BS"/>
</dbReference>
<dbReference type="Proteomes" id="UP001345219">
    <property type="component" value="Chromosome 19"/>
</dbReference>